<evidence type="ECO:0000256" key="1">
    <source>
        <dbReference type="PROSITE-ProRule" id="PRU00339"/>
    </source>
</evidence>
<dbReference type="Gene3D" id="1.25.40.10">
    <property type="entry name" value="Tetratricopeptide repeat domain"/>
    <property type="match status" value="2"/>
</dbReference>
<feature type="repeat" description="TPR" evidence="1">
    <location>
        <begin position="111"/>
        <end position="144"/>
    </location>
</feature>
<feature type="repeat" description="TPR" evidence="1">
    <location>
        <begin position="27"/>
        <end position="60"/>
    </location>
</feature>
<feature type="domain" description="Protein kinase" evidence="2">
    <location>
        <begin position="308"/>
        <end position="619"/>
    </location>
</feature>
<keyword evidence="4" id="KW-1185">Reference proteome</keyword>
<dbReference type="PANTHER" id="PTHR44167">
    <property type="entry name" value="OVARIAN-SPECIFIC SERINE/THREONINE-PROTEIN KINASE LOK-RELATED"/>
    <property type="match status" value="1"/>
</dbReference>
<dbReference type="InterPro" id="IPR011990">
    <property type="entry name" value="TPR-like_helical_dom_sf"/>
</dbReference>
<accession>A0A1R2B4Q9</accession>
<dbReference type="AlphaFoldDB" id="A0A1R2B4Q9"/>
<dbReference type="GO" id="GO:0004674">
    <property type="term" value="F:protein serine/threonine kinase activity"/>
    <property type="evidence" value="ECO:0007669"/>
    <property type="project" value="TreeGrafter"/>
</dbReference>
<proteinExistence type="predicted"/>
<keyword evidence="1" id="KW-0802">TPR repeat</keyword>
<sequence>MKKALNFYNKAVHILKHQPKLFNYDLVDVYNSLGLFYLKINENEKALQTFEELKRKYEEIYEPFHPKLGYAYHTLGLVHVFAKRIDKALELYEKCRLIREKCLKAHDIILIETYKDLGILYCLNNDYKKAYEYYEKCRNVLESEHRSCNCDLTMIYFYIGFFFFQIGDKKKALEFYDKCKLILENYFNKNHPLADRLCIILIFFYYLIGEEEVSKKIYETFKEKLNELIKLSKPNSNTIYRYANYIISGSDIWIRAFYEDFYFKNSTCLNYPIIYKEHEIRRYSVIIKNKTDSNLYSSNPRPKAIIPLSQCKIMLPNIYNKSSNHHNVSSGIQENKVYYKKFKKLSTMLKTIFRISKEIKLLKMLSKKSKLFPNFLYYMIIKQNFDSCIKIGIERCNNSLRGYTNQNTNINNREMKILFYNIVKGFYLLKENNIVHNDIKPENILVNSPEDIKICDFDNSFICTKTYKNNEFPAYSTKRWVTEEYCSPELMTYVRLTNKTNYLLYDPFKSDVFSLGLTFLSILRASDNKPISIEGLNMFGINYDVHILEIITKSYDYIVQDSLRQISYNMLRKELQNAIDKKIEGIKNDFLKEPLRKMLEVDMVQRATIDQIYNDAKFMMGIFD</sequence>
<dbReference type="InterPro" id="IPR000719">
    <property type="entry name" value="Prot_kinase_dom"/>
</dbReference>
<protein>
    <recommendedName>
        <fullName evidence="2">Protein kinase domain-containing protein</fullName>
    </recommendedName>
</protein>
<dbReference type="GO" id="GO:0005634">
    <property type="term" value="C:nucleus"/>
    <property type="evidence" value="ECO:0007669"/>
    <property type="project" value="TreeGrafter"/>
</dbReference>
<dbReference type="Pfam" id="PF00069">
    <property type="entry name" value="Pkinase"/>
    <property type="match status" value="1"/>
</dbReference>
<organism evidence="3 4">
    <name type="scientific">Stentor coeruleus</name>
    <dbReference type="NCBI Taxonomy" id="5963"/>
    <lineage>
        <taxon>Eukaryota</taxon>
        <taxon>Sar</taxon>
        <taxon>Alveolata</taxon>
        <taxon>Ciliophora</taxon>
        <taxon>Postciliodesmatophora</taxon>
        <taxon>Heterotrichea</taxon>
        <taxon>Heterotrichida</taxon>
        <taxon>Stentoridae</taxon>
        <taxon>Stentor</taxon>
    </lineage>
</organism>
<evidence type="ECO:0000259" key="2">
    <source>
        <dbReference type="PROSITE" id="PS50011"/>
    </source>
</evidence>
<dbReference type="SMART" id="SM00028">
    <property type="entry name" value="TPR"/>
    <property type="match status" value="4"/>
</dbReference>
<dbReference type="EMBL" id="MPUH01000957">
    <property type="protein sequence ID" value="OMJ71773.1"/>
    <property type="molecule type" value="Genomic_DNA"/>
</dbReference>
<name>A0A1R2B4Q9_9CILI</name>
<dbReference type="PROSITE" id="PS50005">
    <property type="entry name" value="TPR"/>
    <property type="match status" value="2"/>
</dbReference>
<dbReference type="Pfam" id="PF13424">
    <property type="entry name" value="TPR_12"/>
    <property type="match status" value="1"/>
</dbReference>
<dbReference type="Gene3D" id="3.30.200.20">
    <property type="entry name" value="Phosphorylase Kinase, domain 1"/>
    <property type="match status" value="1"/>
</dbReference>
<dbReference type="Proteomes" id="UP000187209">
    <property type="component" value="Unassembled WGS sequence"/>
</dbReference>
<dbReference type="SUPFAM" id="SSF56112">
    <property type="entry name" value="Protein kinase-like (PK-like)"/>
    <property type="match status" value="1"/>
</dbReference>
<dbReference type="InterPro" id="IPR011009">
    <property type="entry name" value="Kinase-like_dom_sf"/>
</dbReference>
<dbReference type="PANTHER" id="PTHR44167:SF24">
    <property type="entry name" value="SERINE_THREONINE-PROTEIN KINASE CHK2"/>
    <property type="match status" value="1"/>
</dbReference>
<dbReference type="InterPro" id="IPR019734">
    <property type="entry name" value="TPR_rpt"/>
</dbReference>
<dbReference type="InterPro" id="IPR008271">
    <property type="entry name" value="Ser/Thr_kinase_AS"/>
</dbReference>
<gene>
    <name evidence="3" type="ORF">SteCoe_29916</name>
</gene>
<dbReference type="GO" id="GO:0005524">
    <property type="term" value="F:ATP binding"/>
    <property type="evidence" value="ECO:0007669"/>
    <property type="project" value="InterPro"/>
</dbReference>
<dbReference type="PROSITE" id="PS00108">
    <property type="entry name" value="PROTEIN_KINASE_ST"/>
    <property type="match status" value="1"/>
</dbReference>
<dbReference type="SMART" id="SM00220">
    <property type="entry name" value="S_TKc"/>
    <property type="match status" value="1"/>
</dbReference>
<dbReference type="Gene3D" id="1.10.510.10">
    <property type="entry name" value="Transferase(Phosphotransferase) domain 1"/>
    <property type="match status" value="1"/>
</dbReference>
<evidence type="ECO:0000313" key="3">
    <source>
        <dbReference type="EMBL" id="OMJ71773.1"/>
    </source>
</evidence>
<dbReference type="PROSITE" id="PS50011">
    <property type="entry name" value="PROTEIN_KINASE_DOM"/>
    <property type="match status" value="1"/>
</dbReference>
<dbReference type="OrthoDB" id="338859at2759"/>
<comment type="caution">
    <text evidence="3">The sequence shown here is derived from an EMBL/GenBank/DDBJ whole genome shotgun (WGS) entry which is preliminary data.</text>
</comment>
<dbReference type="SUPFAM" id="SSF48452">
    <property type="entry name" value="TPR-like"/>
    <property type="match status" value="1"/>
</dbReference>
<evidence type="ECO:0000313" key="4">
    <source>
        <dbReference type="Proteomes" id="UP000187209"/>
    </source>
</evidence>
<reference evidence="3 4" key="1">
    <citation type="submission" date="2016-11" db="EMBL/GenBank/DDBJ databases">
        <title>The macronuclear genome of Stentor coeruleus: a giant cell with tiny introns.</title>
        <authorList>
            <person name="Slabodnick M."/>
            <person name="Ruby J.G."/>
            <person name="Reiff S.B."/>
            <person name="Swart E.C."/>
            <person name="Gosai S."/>
            <person name="Prabakaran S."/>
            <person name="Witkowska E."/>
            <person name="Larue G.E."/>
            <person name="Fisher S."/>
            <person name="Freeman R.M."/>
            <person name="Gunawardena J."/>
            <person name="Chu W."/>
            <person name="Stover N.A."/>
            <person name="Gregory B.D."/>
            <person name="Nowacki M."/>
            <person name="Derisi J."/>
            <person name="Roy S.W."/>
            <person name="Marshall W.F."/>
            <person name="Sood P."/>
        </authorList>
    </citation>
    <scope>NUCLEOTIDE SEQUENCE [LARGE SCALE GENOMIC DNA]</scope>
    <source>
        <strain evidence="3">WM001</strain>
    </source>
</reference>
<dbReference type="GO" id="GO:0044773">
    <property type="term" value="P:mitotic DNA damage checkpoint signaling"/>
    <property type="evidence" value="ECO:0007669"/>
    <property type="project" value="TreeGrafter"/>
</dbReference>